<proteinExistence type="predicted"/>
<dbReference type="Proteomes" id="UP000807342">
    <property type="component" value="Unassembled WGS sequence"/>
</dbReference>
<feature type="compositionally biased region" description="Polar residues" evidence="1">
    <location>
        <begin position="565"/>
        <end position="581"/>
    </location>
</feature>
<reference evidence="2" key="1">
    <citation type="submission" date="2020-11" db="EMBL/GenBank/DDBJ databases">
        <authorList>
            <consortium name="DOE Joint Genome Institute"/>
            <person name="Ahrendt S."/>
            <person name="Riley R."/>
            <person name="Andreopoulos W."/>
            <person name="Labutti K."/>
            <person name="Pangilinan J."/>
            <person name="Ruiz-Duenas F.J."/>
            <person name="Barrasa J.M."/>
            <person name="Sanchez-Garcia M."/>
            <person name="Camarero S."/>
            <person name="Miyauchi S."/>
            <person name="Serrano A."/>
            <person name="Linde D."/>
            <person name="Babiker R."/>
            <person name="Drula E."/>
            <person name="Ayuso-Fernandez I."/>
            <person name="Pacheco R."/>
            <person name="Padilla G."/>
            <person name="Ferreira P."/>
            <person name="Barriuso J."/>
            <person name="Kellner H."/>
            <person name="Castanera R."/>
            <person name="Alfaro M."/>
            <person name="Ramirez L."/>
            <person name="Pisabarro A.G."/>
            <person name="Kuo A."/>
            <person name="Tritt A."/>
            <person name="Lipzen A."/>
            <person name="He G."/>
            <person name="Yan M."/>
            <person name="Ng V."/>
            <person name="Cullen D."/>
            <person name="Martin F."/>
            <person name="Rosso M.-N."/>
            <person name="Henrissat B."/>
            <person name="Hibbett D."/>
            <person name="Martinez A.T."/>
            <person name="Grigoriev I.V."/>
        </authorList>
    </citation>
    <scope>NUCLEOTIDE SEQUENCE</scope>
    <source>
        <strain evidence="2">MF-IS2</strain>
    </source>
</reference>
<gene>
    <name evidence="2" type="ORF">P691DRAFT_807216</name>
</gene>
<evidence type="ECO:0000256" key="1">
    <source>
        <dbReference type="SAM" id="MobiDB-lite"/>
    </source>
</evidence>
<organism evidence="2 3">
    <name type="scientific">Macrolepiota fuliginosa MF-IS2</name>
    <dbReference type="NCBI Taxonomy" id="1400762"/>
    <lineage>
        <taxon>Eukaryota</taxon>
        <taxon>Fungi</taxon>
        <taxon>Dikarya</taxon>
        <taxon>Basidiomycota</taxon>
        <taxon>Agaricomycotina</taxon>
        <taxon>Agaricomycetes</taxon>
        <taxon>Agaricomycetidae</taxon>
        <taxon>Agaricales</taxon>
        <taxon>Agaricineae</taxon>
        <taxon>Agaricaceae</taxon>
        <taxon>Macrolepiota</taxon>
    </lineage>
</organism>
<protein>
    <submittedName>
        <fullName evidence="2">Uncharacterized protein</fullName>
    </submittedName>
</protein>
<sequence>MGGTYYAILLSAEQFEMDGVTIPDNVGDDGGHYNRSSWDTILGAMDGPSGASHFLAPQRGRDLASPVDPWQGQSPLFAQPDQLQLQPTPQPETSLQQFNYVDRRPQVPWSSNFQHQSQSTGLFPPQRALGSYVQPPGPSALTLHDYANRSPHQNPSFVTSSTFFALIITQAAFDNSSAGSPFSPPGAYRAIRGDSIPQPDGDNFIDRQYILTAVQGSVVNGIVHDEDTYVAFAFAPPPSGSGCLEEAECRMFLLRRIQSSRPLGGRKGKQKEYIEPLYAISRIDHPIQPCNRGGENRGQGTQGRGRPRTARDRDDARRKEEGKRNIPPQELEQKIRAAFSKSFKDLAMSMNESTVVTDGVGQNDKVGFGDAGPSGSMGRAAGLGACPDSVGDGVGGVGNRVGRDSFTPDIGQAQQHQDNLEAFLQSNGVGVGEDATGGTQTMYHLQSVNGGLNAPFHPVRSFPYASVNEGVSSLDPGITPPINVTIPPAITHAGISSNQTYLPAYGNLRENASYEDLRWPWASSTATNTGVHENTQLQGLIHNSLEAPNTGEPTQGVISTAFPTPATRTQTLRGASRTQPARGQRPYPSFTERQLQPTPTRARMGVRGESSSQNPRLLTPLPPTPLLAQPFTTNTSSNTLHKPAPSFATGHYTGPEAGTSVDHGNLHCYPTNAHPLCRAHESSPQQLEFQGFPEANYARR</sequence>
<evidence type="ECO:0000313" key="2">
    <source>
        <dbReference type="EMBL" id="KAF9444520.1"/>
    </source>
</evidence>
<evidence type="ECO:0000313" key="3">
    <source>
        <dbReference type="Proteomes" id="UP000807342"/>
    </source>
</evidence>
<dbReference type="AlphaFoldDB" id="A0A9P6C0E6"/>
<comment type="caution">
    <text evidence="2">The sequence shown here is derived from an EMBL/GenBank/DDBJ whole genome shotgun (WGS) entry which is preliminary data.</text>
</comment>
<dbReference type="EMBL" id="MU151369">
    <property type="protein sequence ID" value="KAF9444520.1"/>
    <property type="molecule type" value="Genomic_DNA"/>
</dbReference>
<name>A0A9P6C0E6_9AGAR</name>
<keyword evidence="3" id="KW-1185">Reference proteome</keyword>
<feature type="region of interest" description="Disordered" evidence="1">
    <location>
        <begin position="565"/>
        <end position="623"/>
    </location>
</feature>
<feature type="compositionally biased region" description="Basic and acidic residues" evidence="1">
    <location>
        <begin position="309"/>
        <end position="324"/>
    </location>
</feature>
<feature type="region of interest" description="Disordered" evidence="1">
    <location>
        <begin position="285"/>
        <end position="333"/>
    </location>
</feature>
<accession>A0A9P6C0E6</accession>